<feature type="region of interest" description="Disordered" evidence="9">
    <location>
        <begin position="330"/>
        <end position="387"/>
    </location>
</feature>
<keyword evidence="4" id="KW-0862">Zinc</keyword>
<dbReference type="InterPro" id="IPR024119">
    <property type="entry name" value="TF_DEAF-1"/>
</dbReference>
<dbReference type="Pfam" id="PF01753">
    <property type="entry name" value="zf-MYND"/>
    <property type="match status" value="1"/>
</dbReference>
<evidence type="ECO:0000256" key="6">
    <source>
        <dbReference type="ARBA" id="ARBA00023125"/>
    </source>
</evidence>
<keyword evidence="3" id="KW-0863">Zinc-finger</keyword>
<dbReference type="PANTHER" id="PTHR10237:SF1">
    <property type="entry name" value="DEFORMED EPIDERMAL AUTOREGULATORY FACTOR 1 HOMOLOG"/>
    <property type="match status" value="1"/>
</dbReference>
<keyword evidence="7" id="KW-0804">Transcription</keyword>
<dbReference type="InterPro" id="IPR010919">
    <property type="entry name" value="SAND-like_dom_sf"/>
</dbReference>
<proteinExistence type="predicted"/>
<dbReference type="GO" id="GO:0000981">
    <property type="term" value="F:DNA-binding transcription factor activity, RNA polymerase II-specific"/>
    <property type="evidence" value="ECO:0007669"/>
    <property type="project" value="TreeGrafter"/>
</dbReference>
<dbReference type="GO" id="GO:0008270">
    <property type="term" value="F:zinc ion binding"/>
    <property type="evidence" value="ECO:0007669"/>
    <property type="project" value="UniProtKB-KW"/>
</dbReference>
<dbReference type="PROSITE" id="PS50865">
    <property type="entry name" value="ZF_MYND_2"/>
    <property type="match status" value="1"/>
</dbReference>
<evidence type="ECO:0000313" key="11">
    <source>
        <dbReference type="Proteomes" id="UP000015103"/>
    </source>
</evidence>
<dbReference type="Gene3D" id="6.10.140.2220">
    <property type="match status" value="1"/>
</dbReference>
<dbReference type="SUPFAM" id="SSF63763">
    <property type="entry name" value="SAND domain-like"/>
    <property type="match status" value="1"/>
</dbReference>
<dbReference type="FunCoup" id="T1HB22">
    <property type="interactions" value="674"/>
</dbReference>
<evidence type="ECO:0000313" key="10">
    <source>
        <dbReference type="EnsemblMetazoa" id="RPRC001228-PA"/>
    </source>
</evidence>
<dbReference type="Gene3D" id="3.10.390.10">
    <property type="entry name" value="SAND domain-like"/>
    <property type="match status" value="1"/>
</dbReference>
<dbReference type="InterPro" id="IPR000770">
    <property type="entry name" value="SAND_dom"/>
</dbReference>
<organism evidence="10 11">
    <name type="scientific">Rhodnius prolixus</name>
    <name type="common">Triatomid bug</name>
    <dbReference type="NCBI Taxonomy" id="13249"/>
    <lineage>
        <taxon>Eukaryota</taxon>
        <taxon>Metazoa</taxon>
        <taxon>Ecdysozoa</taxon>
        <taxon>Arthropoda</taxon>
        <taxon>Hexapoda</taxon>
        <taxon>Insecta</taxon>
        <taxon>Pterygota</taxon>
        <taxon>Neoptera</taxon>
        <taxon>Paraneoptera</taxon>
        <taxon>Hemiptera</taxon>
        <taxon>Heteroptera</taxon>
        <taxon>Panheteroptera</taxon>
        <taxon>Cimicomorpha</taxon>
        <taxon>Reduviidae</taxon>
        <taxon>Triatominae</taxon>
        <taxon>Rhodnius</taxon>
    </lineage>
</organism>
<sequence length="606" mass="66123">MQEQSSEQVVLPDITDHLANKSDDNENHTSAAEHTTVSVSTVEGVSVSSAVPVASIINVAAGATAFNVITQEQLQIAAGGGSLRPILCVENSCMCEGSHDKECSEVSHRTTQWFRSENGHLKATHIVIENNDECQLPNNASWLATASQPVIPIRCKNTSAELHKSKFGSGGRGRCIKYSNQWYTPSEFEALCGRASSKDWKRSIRFGGRSLQALIDGGLLLPHATSCTCSACCDDIRAIGPVRLFTPYKRKKKNELNSNRKVKRKGENDVNGDNSGNEEDSYDSGGDLFLEKNIFIAFLSPKLDLEPGQGGSGSNSGNFNSPSATIVATEDVSPFSPGGNNSSVTISNSTNPTTTNASTPTTTSTNSNDGSGNRNNINTNGNPTSVPEALNRLDRMVRRLINFSEQLRKDVDMLKAQWKNEKEVMQLAHKRDKEQAVLAARAETEEACSRAVFDSAVVVDPLNTVGLQPSDDNTDSKKCSNCNRDAFAECSMCRRTPYCSTFCQRKDWSSHQVECVRNADTSPSIMLLVESGPEQFTGRMSDFEDANDSFDEADATYPLTGLRKRRPIWDGVLNEDLPGLDEVKFSNLLSDMDFLSEIGENPYYGC</sequence>
<reference evidence="10" key="1">
    <citation type="submission" date="2015-05" db="UniProtKB">
        <authorList>
            <consortium name="EnsemblMetazoa"/>
        </authorList>
    </citation>
    <scope>IDENTIFICATION</scope>
</reference>
<dbReference type="EnsemblMetazoa" id="RPRC001228-RA">
    <property type="protein sequence ID" value="RPRC001228-PA"/>
    <property type="gene ID" value="RPRC001228"/>
</dbReference>
<evidence type="ECO:0000256" key="9">
    <source>
        <dbReference type="SAM" id="MobiDB-lite"/>
    </source>
</evidence>
<feature type="compositionally biased region" description="Low complexity" evidence="9">
    <location>
        <begin position="29"/>
        <end position="38"/>
    </location>
</feature>
<dbReference type="Proteomes" id="UP000015103">
    <property type="component" value="Unassembled WGS sequence"/>
</dbReference>
<dbReference type="EMBL" id="ACPB03015312">
    <property type="status" value="NOT_ANNOTATED_CDS"/>
    <property type="molecule type" value="Genomic_DNA"/>
</dbReference>
<evidence type="ECO:0000256" key="7">
    <source>
        <dbReference type="ARBA" id="ARBA00023163"/>
    </source>
</evidence>
<keyword evidence="2" id="KW-0479">Metal-binding</keyword>
<name>T1HB22_RHOPR</name>
<evidence type="ECO:0000256" key="2">
    <source>
        <dbReference type="ARBA" id="ARBA00022723"/>
    </source>
</evidence>
<dbReference type="eggNOG" id="KOG4333">
    <property type="taxonomic scope" value="Eukaryota"/>
</dbReference>
<feature type="compositionally biased region" description="Basic and acidic residues" evidence="9">
    <location>
        <begin position="18"/>
        <end position="27"/>
    </location>
</feature>
<feature type="compositionally biased region" description="Low complexity" evidence="9">
    <location>
        <begin position="338"/>
        <end position="385"/>
    </location>
</feature>
<protein>
    <submittedName>
        <fullName evidence="10">Uncharacterized protein</fullName>
    </submittedName>
</protein>
<evidence type="ECO:0000256" key="4">
    <source>
        <dbReference type="ARBA" id="ARBA00022833"/>
    </source>
</evidence>
<dbReference type="STRING" id="13249.T1HB22"/>
<keyword evidence="5" id="KW-0805">Transcription regulation</keyword>
<dbReference type="Pfam" id="PF01342">
    <property type="entry name" value="SAND"/>
    <property type="match status" value="1"/>
</dbReference>
<keyword evidence="1" id="KW-0597">Phosphoprotein</keyword>
<keyword evidence="11" id="KW-1185">Reference proteome</keyword>
<keyword evidence="6" id="KW-0238">DNA-binding</keyword>
<dbReference type="FunFam" id="3.10.390.10:FF:000004">
    <property type="entry name" value="Deformed epidermal autoregulatory factor 1"/>
    <property type="match status" value="1"/>
</dbReference>
<dbReference type="InterPro" id="IPR002893">
    <property type="entry name" value="Znf_MYND"/>
</dbReference>
<evidence type="ECO:0000256" key="8">
    <source>
        <dbReference type="ARBA" id="ARBA00023242"/>
    </source>
</evidence>
<dbReference type="SMART" id="SM00258">
    <property type="entry name" value="SAND"/>
    <property type="match status" value="1"/>
</dbReference>
<dbReference type="HOGENOM" id="CLU_035638_0_0_1"/>
<evidence type="ECO:0000256" key="3">
    <source>
        <dbReference type="ARBA" id="ARBA00022771"/>
    </source>
</evidence>
<accession>T1HB22</accession>
<dbReference type="InParanoid" id="T1HB22"/>
<dbReference type="GO" id="GO:0003677">
    <property type="term" value="F:DNA binding"/>
    <property type="evidence" value="ECO:0007669"/>
    <property type="project" value="UniProtKB-KW"/>
</dbReference>
<keyword evidence="8" id="KW-0539">Nucleus</keyword>
<dbReference type="EMBL" id="ACPB03015314">
    <property type="status" value="NOT_ANNOTATED_CDS"/>
    <property type="molecule type" value="Genomic_DNA"/>
</dbReference>
<dbReference type="VEuPathDB" id="VectorBase:RPRC001228"/>
<dbReference type="PANTHER" id="PTHR10237">
    <property type="entry name" value="DEFORMED EPIDERMAL AUTOREGULATORY FACTOR 1 HOMOLOG SUPPRESSIN"/>
    <property type="match status" value="1"/>
</dbReference>
<feature type="region of interest" description="Disordered" evidence="9">
    <location>
        <begin position="255"/>
        <end position="283"/>
    </location>
</feature>
<dbReference type="PROSITE" id="PS01360">
    <property type="entry name" value="ZF_MYND_1"/>
    <property type="match status" value="1"/>
</dbReference>
<feature type="region of interest" description="Disordered" evidence="9">
    <location>
        <begin position="18"/>
        <end position="38"/>
    </location>
</feature>
<dbReference type="AlphaFoldDB" id="T1HB22"/>
<dbReference type="OMA" id="IENNDEC"/>
<evidence type="ECO:0000256" key="1">
    <source>
        <dbReference type="ARBA" id="ARBA00022553"/>
    </source>
</evidence>
<dbReference type="PROSITE" id="PS50864">
    <property type="entry name" value="SAND"/>
    <property type="match status" value="1"/>
</dbReference>
<dbReference type="GO" id="GO:0005634">
    <property type="term" value="C:nucleus"/>
    <property type="evidence" value="ECO:0007669"/>
    <property type="project" value="TreeGrafter"/>
</dbReference>
<dbReference type="EMBL" id="ACPB03015313">
    <property type="status" value="NOT_ANNOTATED_CDS"/>
    <property type="molecule type" value="Genomic_DNA"/>
</dbReference>
<dbReference type="SUPFAM" id="SSF144232">
    <property type="entry name" value="HIT/MYND zinc finger-like"/>
    <property type="match status" value="1"/>
</dbReference>
<evidence type="ECO:0000256" key="5">
    <source>
        <dbReference type="ARBA" id="ARBA00023015"/>
    </source>
</evidence>